<gene>
    <name evidence="5" type="ORF">VVD49_13875</name>
</gene>
<reference evidence="5 6" key="1">
    <citation type="submission" date="2024-01" db="EMBL/GenBank/DDBJ databases">
        <title>Uliginosibacterium soil sp. nov.</title>
        <authorList>
            <person name="Lv Y."/>
        </authorList>
    </citation>
    <scope>NUCLEOTIDE SEQUENCE [LARGE SCALE GENOMIC DNA]</scope>
    <source>
        <strain evidence="5 6">H3</strain>
    </source>
</reference>
<evidence type="ECO:0000256" key="1">
    <source>
        <dbReference type="PROSITE-ProRule" id="PRU00473"/>
    </source>
</evidence>
<feature type="domain" description="OmpA-like" evidence="4">
    <location>
        <begin position="318"/>
        <end position="437"/>
    </location>
</feature>
<evidence type="ECO:0000256" key="3">
    <source>
        <dbReference type="SAM" id="Phobius"/>
    </source>
</evidence>
<evidence type="ECO:0000259" key="4">
    <source>
        <dbReference type="PROSITE" id="PS51123"/>
    </source>
</evidence>
<evidence type="ECO:0000313" key="5">
    <source>
        <dbReference type="EMBL" id="MEC5386819.1"/>
    </source>
</evidence>
<sequence>MTSDDPFGQLPADRTLVIPNPGARPQRPAASAGAAPSSSSRFNFERVELSALDWYSGLNPLVAAANPLLNLVPQLRQAHHPDPAGLRDTLARAIQTFETKARELGLLNEHVVGARYALCCFLDETAANTPWGEKIWAQRSLLVQFHNEAWGGEKFFQLLGKVAEQPGTHRNLLELFYIILSLGFEGRYRVLQNGKEQLATVRERLGQMIAKERGEPTRELSPEWATNATPDRPLRDSIPIWVIAAIAALMLMMIFFSAYYALNRNSDPTFSAILGLKVPPPTPVVKPAEPVAVKAPDRLQQFLPEEIRTGKLTVRDLSDRSIVLAQGDTLFEPGSATLSASFADLLTKVGAAVAKVDGRVLVRGHSDNQPIRSARFPSNWHLSQARADAVAAALASQLPGKKIQTEGRADSEPLVTNATPEGRAQNRRVEIIVFPAAGTN</sequence>
<keyword evidence="3" id="KW-0812">Transmembrane</keyword>
<dbReference type="NCBIfam" id="TIGR03349">
    <property type="entry name" value="IV_VI_DotU"/>
    <property type="match status" value="1"/>
</dbReference>
<dbReference type="InterPro" id="IPR036737">
    <property type="entry name" value="OmpA-like_sf"/>
</dbReference>
<dbReference type="Gene3D" id="3.30.1330.60">
    <property type="entry name" value="OmpA-like domain"/>
    <property type="match status" value="1"/>
</dbReference>
<dbReference type="NCBIfam" id="NF038228">
    <property type="entry name" value="IcmH_DotU_IVB"/>
    <property type="match status" value="1"/>
</dbReference>
<dbReference type="InterPro" id="IPR017733">
    <property type="entry name" value="OmpA-like_dom_proteobacteria"/>
</dbReference>
<dbReference type="EMBL" id="JAYXHS010000002">
    <property type="protein sequence ID" value="MEC5386819.1"/>
    <property type="molecule type" value="Genomic_DNA"/>
</dbReference>
<dbReference type="PROSITE" id="PS51123">
    <property type="entry name" value="OMPA_2"/>
    <property type="match status" value="1"/>
</dbReference>
<keyword evidence="3" id="KW-1133">Transmembrane helix</keyword>
<dbReference type="Pfam" id="PF09850">
    <property type="entry name" value="DotU"/>
    <property type="match status" value="1"/>
</dbReference>
<accession>A0ABU6K5E4</accession>
<dbReference type="PANTHER" id="PTHR38033:SF1">
    <property type="entry name" value="DOTU FAMILY TYPE IV_VI SECRETION SYSTEM PROTEIN"/>
    <property type="match status" value="1"/>
</dbReference>
<name>A0ABU6K5E4_9RHOO</name>
<organism evidence="5 6">
    <name type="scientific">Uliginosibacterium silvisoli</name>
    <dbReference type="NCBI Taxonomy" id="3114758"/>
    <lineage>
        <taxon>Bacteria</taxon>
        <taxon>Pseudomonadati</taxon>
        <taxon>Pseudomonadota</taxon>
        <taxon>Betaproteobacteria</taxon>
        <taxon>Rhodocyclales</taxon>
        <taxon>Zoogloeaceae</taxon>
        <taxon>Uliginosibacterium</taxon>
    </lineage>
</organism>
<dbReference type="InterPro" id="IPR017732">
    <property type="entry name" value="T4/T6SS_DotU"/>
</dbReference>
<dbReference type="Proteomes" id="UP001331561">
    <property type="component" value="Unassembled WGS sequence"/>
</dbReference>
<proteinExistence type="predicted"/>
<dbReference type="Gene3D" id="1.25.40.590">
    <property type="entry name" value="Type IV / VI secretion system, DotU"/>
    <property type="match status" value="1"/>
</dbReference>
<dbReference type="RefSeq" id="WP_327599777.1">
    <property type="nucleotide sequence ID" value="NZ_JAYXHS010000002.1"/>
</dbReference>
<comment type="caution">
    <text evidence="5">The sequence shown here is derived from an EMBL/GenBank/DDBJ whole genome shotgun (WGS) entry which is preliminary data.</text>
</comment>
<evidence type="ECO:0000256" key="2">
    <source>
        <dbReference type="SAM" id="MobiDB-lite"/>
    </source>
</evidence>
<evidence type="ECO:0000313" key="6">
    <source>
        <dbReference type="Proteomes" id="UP001331561"/>
    </source>
</evidence>
<dbReference type="CDD" id="cd07185">
    <property type="entry name" value="OmpA_C-like"/>
    <property type="match status" value="1"/>
</dbReference>
<dbReference type="PANTHER" id="PTHR38033">
    <property type="entry name" value="MEMBRANE PROTEIN-RELATED"/>
    <property type="match status" value="1"/>
</dbReference>
<feature type="region of interest" description="Disordered" evidence="2">
    <location>
        <begin position="1"/>
        <end position="37"/>
    </location>
</feature>
<dbReference type="InterPro" id="IPR038522">
    <property type="entry name" value="T4/T6SS_DotU_sf"/>
</dbReference>
<dbReference type="NCBIfam" id="TIGR03350">
    <property type="entry name" value="type_VI_ompA"/>
    <property type="match status" value="1"/>
</dbReference>
<dbReference type="SUPFAM" id="SSF103088">
    <property type="entry name" value="OmpA-like"/>
    <property type="match status" value="1"/>
</dbReference>
<dbReference type="InterPro" id="IPR006665">
    <property type="entry name" value="OmpA-like"/>
</dbReference>
<dbReference type="NCBIfam" id="NF005444">
    <property type="entry name" value="PRK07033.1"/>
    <property type="match status" value="1"/>
</dbReference>
<keyword evidence="1 3" id="KW-0472">Membrane</keyword>
<keyword evidence="6" id="KW-1185">Reference proteome</keyword>
<feature type="transmembrane region" description="Helical" evidence="3">
    <location>
        <begin position="238"/>
        <end position="262"/>
    </location>
</feature>
<protein>
    <submittedName>
        <fullName evidence="5">DotU family type VI secretion system protein</fullName>
    </submittedName>
</protein>
<feature type="compositionally biased region" description="Low complexity" evidence="2">
    <location>
        <begin position="21"/>
        <end position="37"/>
    </location>
</feature>
<dbReference type="Pfam" id="PF00691">
    <property type="entry name" value="OmpA"/>
    <property type="match status" value="1"/>
</dbReference>